<dbReference type="Pfam" id="PF04290">
    <property type="entry name" value="DctQ"/>
    <property type="match status" value="1"/>
</dbReference>
<keyword evidence="6 9" id="KW-1133">Transmembrane helix</keyword>
<evidence type="ECO:0000313" key="12">
    <source>
        <dbReference type="Proteomes" id="UP001596109"/>
    </source>
</evidence>
<keyword evidence="3" id="KW-1003">Cell membrane</keyword>
<dbReference type="EMBL" id="JBHSNO010000005">
    <property type="protein sequence ID" value="MFC5588959.1"/>
    <property type="molecule type" value="Genomic_DNA"/>
</dbReference>
<dbReference type="RefSeq" id="WP_381432789.1">
    <property type="nucleotide sequence ID" value="NZ_JBHSNO010000005.1"/>
</dbReference>
<sequence length="169" mass="18706">MEKVIKLIDQINKGLKVLLAFSLGTMSVVIIAQVVLRYFFHHTITWAEELSRYLMVLSVFLGASLALRTQSLIAVELLAENITYAKKRVLKIIVYLLCLIFFATLLVVGIQVVGNVGGQLSPALQIKMSIPYMAIPIGATALVMNAIAVIMELIIHKEPINQAEEEEVI</sequence>
<comment type="similarity">
    <text evidence="8">Belongs to the TRAP transporter small permease family.</text>
</comment>
<comment type="caution">
    <text evidence="11">The sequence shown here is derived from an EMBL/GenBank/DDBJ whole genome shotgun (WGS) entry which is preliminary data.</text>
</comment>
<evidence type="ECO:0000256" key="3">
    <source>
        <dbReference type="ARBA" id="ARBA00022475"/>
    </source>
</evidence>
<feature type="transmembrane region" description="Helical" evidence="9">
    <location>
        <begin position="92"/>
        <end position="113"/>
    </location>
</feature>
<keyword evidence="12" id="KW-1185">Reference proteome</keyword>
<evidence type="ECO:0000256" key="8">
    <source>
        <dbReference type="ARBA" id="ARBA00038436"/>
    </source>
</evidence>
<evidence type="ECO:0000256" key="1">
    <source>
        <dbReference type="ARBA" id="ARBA00004429"/>
    </source>
</evidence>
<keyword evidence="2" id="KW-0813">Transport</keyword>
<evidence type="ECO:0000256" key="4">
    <source>
        <dbReference type="ARBA" id="ARBA00022519"/>
    </source>
</evidence>
<feature type="transmembrane region" description="Helical" evidence="9">
    <location>
        <begin position="52"/>
        <end position="71"/>
    </location>
</feature>
<evidence type="ECO:0000256" key="9">
    <source>
        <dbReference type="SAM" id="Phobius"/>
    </source>
</evidence>
<dbReference type="PANTHER" id="PTHR35011:SF2">
    <property type="entry name" value="2,3-DIKETO-L-GULONATE TRAP TRANSPORTER SMALL PERMEASE PROTEIN YIAM"/>
    <property type="match status" value="1"/>
</dbReference>
<protein>
    <submittedName>
        <fullName evidence="11">TRAP transporter small permease</fullName>
    </submittedName>
</protein>
<proteinExistence type="inferred from homology"/>
<evidence type="ECO:0000259" key="10">
    <source>
        <dbReference type="Pfam" id="PF04290"/>
    </source>
</evidence>
<evidence type="ECO:0000256" key="2">
    <source>
        <dbReference type="ARBA" id="ARBA00022448"/>
    </source>
</evidence>
<feature type="transmembrane region" description="Helical" evidence="9">
    <location>
        <begin position="17"/>
        <end position="40"/>
    </location>
</feature>
<feature type="transmembrane region" description="Helical" evidence="9">
    <location>
        <begin position="133"/>
        <end position="155"/>
    </location>
</feature>
<comment type="subcellular location">
    <subcellularLocation>
        <location evidence="1">Cell inner membrane</location>
        <topology evidence="1">Multi-pass membrane protein</topology>
    </subcellularLocation>
</comment>
<gene>
    <name evidence="11" type="ORF">ACFPRA_08675</name>
</gene>
<keyword evidence="7 9" id="KW-0472">Membrane</keyword>
<dbReference type="InterPro" id="IPR007387">
    <property type="entry name" value="TRAP_DctQ"/>
</dbReference>
<dbReference type="Proteomes" id="UP001596109">
    <property type="component" value="Unassembled WGS sequence"/>
</dbReference>
<evidence type="ECO:0000256" key="7">
    <source>
        <dbReference type="ARBA" id="ARBA00023136"/>
    </source>
</evidence>
<name>A0ABW0TKL9_9BACL</name>
<evidence type="ECO:0000256" key="5">
    <source>
        <dbReference type="ARBA" id="ARBA00022692"/>
    </source>
</evidence>
<reference evidence="12" key="1">
    <citation type="journal article" date="2019" name="Int. J. Syst. Evol. Microbiol.">
        <title>The Global Catalogue of Microorganisms (GCM) 10K type strain sequencing project: providing services to taxonomists for standard genome sequencing and annotation.</title>
        <authorList>
            <consortium name="The Broad Institute Genomics Platform"/>
            <consortium name="The Broad Institute Genome Sequencing Center for Infectious Disease"/>
            <person name="Wu L."/>
            <person name="Ma J."/>
        </authorList>
    </citation>
    <scope>NUCLEOTIDE SEQUENCE [LARGE SCALE GENOMIC DNA]</scope>
    <source>
        <strain evidence="12">CGMCC 4.1434</strain>
    </source>
</reference>
<dbReference type="PANTHER" id="PTHR35011">
    <property type="entry name" value="2,3-DIKETO-L-GULONATE TRAP TRANSPORTER SMALL PERMEASE PROTEIN YIAM"/>
    <property type="match status" value="1"/>
</dbReference>
<accession>A0ABW0TKL9</accession>
<dbReference type="InterPro" id="IPR055348">
    <property type="entry name" value="DctQ"/>
</dbReference>
<feature type="domain" description="Tripartite ATP-independent periplasmic transporters DctQ component" evidence="10">
    <location>
        <begin position="26"/>
        <end position="154"/>
    </location>
</feature>
<evidence type="ECO:0000313" key="11">
    <source>
        <dbReference type="EMBL" id="MFC5588959.1"/>
    </source>
</evidence>
<evidence type="ECO:0000256" key="6">
    <source>
        <dbReference type="ARBA" id="ARBA00022989"/>
    </source>
</evidence>
<keyword evidence="4" id="KW-0997">Cell inner membrane</keyword>
<keyword evidence="5 9" id="KW-0812">Transmembrane</keyword>
<organism evidence="11 12">
    <name type="scientific">Sporosarcina soli</name>
    <dbReference type="NCBI Taxonomy" id="334736"/>
    <lineage>
        <taxon>Bacteria</taxon>
        <taxon>Bacillati</taxon>
        <taxon>Bacillota</taxon>
        <taxon>Bacilli</taxon>
        <taxon>Bacillales</taxon>
        <taxon>Caryophanaceae</taxon>
        <taxon>Sporosarcina</taxon>
    </lineage>
</organism>